<keyword evidence="4" id="KW-0804">Transcription</keyword>
<dbReference type="PANTHER" id="PTHR43133:SF8">
    <property type="entry name" value="RNA POLYMERASE SIGMA FACTOR HI_1459-RELATED"/>
    <property type="match status" value="1"/>
</dbReference>
<evidence type="ECO:0000313" key="7">
    <source>
        <dbReference type="Proteomes" id="UP000320176"/>
    </source>
</evidence>
<dbReference type="Proteomes" id="UP000320176">
    <property type="component" value="Unassembled WGS sequence"/>
</dbReference>
<keyword evidence="3" id="KW-0238">DNA-binding</keyword>
<keyword evidence="2" id="KW-0731">Sigma factor</keyword>
<dbReference type="NCBIfam" id="TIGR02937">
    <property type="entry name" value="sigma70-ECF"/>
    <property type="match status" value="1"/>
</dbReference>
<evidence type="ECO:0000256" key="1">
    <source>
        <dbReference type="ARBA" id="ARBA00023015"/>
    </source>
</evidence>
<dbReference type="EMBL" id="SJPN01000003">
    <property type="protein sequence ID" value="TWU04509.1"/>
    <property type="molecule type" value="Genomic_DNA"/>
</dbReference>
<dbReference type="InterPro" id="IPR007627">
    <property type="entry name" value="RNA_pol_sigma70_r2"/>
</dbReference>
<gene>
    <name evidence="6" type="primary">sigE_10</name>
    <name evidence="6" type="ORF">Pla52n_25500</name>
</gene>
<dbReference type="InterPro" id="IPR014284">
    <property type="entry name" value="RNA_pol_sigma-70_dom"/>
</dbReference>
<dbReference type="PANTHER" id="PTHR43133">
    <property type="entry name" value="RNA POLYMERASE ECF-TYPE SIGMA FACTO"/>
    <property type="match status" value="1"/>
</dbReference>
<feature type="domain" description="RNA polymerase sigma-70 region 2" evidence="5">
    <location>
        <begin position="36"/>
        <end position="103"/>
    </location>
</feature>
<keyword evidence="7" id="KW-1185">Reference proteome</keyword>
<evidence type="ECO:0000256" key="2">
    <source>
        <dbReference type="ARBA" id="ARBA00023082"/>
    </source>
</evidence>
<accession>A0A5C6AZC4</accession>
<dbReference type="InterPro" id="IPR039425">
    <property type="entry name" value="RNA_pol_sigma-70-like"/>
</dbReference>
<dbReference type="Pfam" id="PF04542">
    <property type="entry name" value="Sigma70_r2"/>
    <property type="match status" value="1"/>
</dbReference>
<name>A0A5C6AZC4_9BACT</name>
<comment type="caution">
    <text evidence="6">The sequence shown here is derived from an EMBL/GenBank/DDBJ whole genome shotgun (WGS) entry which is preliminary data.</text>
</comment>
<evidence type="ECO:0000256" key="3">
    <source>
        <dbReference type="ARBA" id="ARBA00023125"/>
    </source>
</evidence>
<evidence type="ECO:0000256" key="4">
    <source>
        <dbReference type="ARBA" id="ARBA00023163"/>
    </source>
</evidence>
<evidence type="ECO:0000259" key="5">
    <source>
        <dbReference type="Pfam" id="PF04542"/>
    </source>
</evidence>
<proteinExistence type="predicted"/>
<dbReference type="InterPro" id="IPR013325">
    <property type="entry name" value="RNA_pol_sigma_r2"/>
</dbReference>
<organism evidence="6 7">
    <name type="scientific">Stieleria varia</name>
    <dbReference type="NCBI Taxonomy" id="2528005"/>
    <lineage>
        <taxon>Bacteria</taxon>
        <taxon>Pseudomonadati</taxon>
        <taxon>Planctomycetota</taxon>
        <taxon>Planctomycetia</taxon>
        <taxon>Pirellulales</taxon>
        <taxon>Pirellulaceae</taxon>
        <taxon>Stieleria</taxon>
    </lineage>
</organism>
<dbReference type="GO" id="GO:0003677">
    <property type="term" value="F:DNA binding"/>
    <property type="evidence" value="ECO:0007669"/>
    <property type="project" value="UniProtKB-KW"/>
</dbReference>
<evidence type="ECO:0000313" key="6">
    <source>
        <dbReference type="EMBL" id="TWU04509.1"/>
    </source>
</evidence>
<reference evidence="6 7" key="1">
    <citation type="submission" date="2019-02" db="EMBL/GenBank/DDBJ databases">
        <title>Deep-cultivation of Planctomycetes and their phenomic and genomic characterization uncovers novel biology.</title>
        <authorList>
            <person name="Wiegand S."/>
            <person name="Jogler M."/>
            <person name="Boedeker C."/>
            <person name="Pinto D."/>
            <person name="Vollmers J."/>
            <person name="Rivas-Marin E."/>
            <person name="Kohn T."/>
            <person name="Peeters S.H."/>
            <person name="Heuer A."/>
            <person name="Rast P."/>
            <person name="Oberbeckmann S."/>
            <person name="Bunk B."/>
            <person name="Jeske O."/>
            <person name="Meyerdierks A."/>
            <person name="Storesund J.E."/>
            <person name="Kallscheuer N."/>
            <person name="Luecker S."/>
            <person name="Lage O.M."/>
            <person name="Pohl T."/>
            <person name="Merkel B.J."/>
            <person name="Hornburger P."/>
            <person name="Mueller R.-W."/>
            <person name="Bruemmer F."/>
            <person name="Labrenz M."/>
            <person name="Spormann A.M."/>
            <person name="Op Den Camp H."/>
            <person name="Overmann J."/>
            <person name="Amann R."/>
            <person name="Jetten M.S.M."/>
            <person name="Mascher T."/>
            <person name="Medema M.H."/>
            <person name="Devos D.P."/>
            <person name="Kaster A.-K."/>
            <person name="Ovreas L."/>
            <person name="Rohde M."/>
            <person name="Galperin M.Y."/>
            <person name="Jogler C."/>
        </authorList>
    </citation>
    <scope>NUCLEOTIDE SEQUENCE [LARGE SCALE GENOMIC DNA]</scope>
    <source>
        <strain evidence="6 7">Pla52n</strain>
    </source>
</reference>
<protein>
    <submittedName>
        <fullName evidence="6">ECF RNA polymerase sigma factor SigE</fullName>
    </submittedName>
</protein>
<dbReference type="Gene3D" id="1.10.1740.10">
    <property type="match status" value="1"/>
</dbReference>
<dbReference type="GO" id="GO:0006352">
    <property type="term" value="P:DNA-templated transcription initiation"/>
    <property type="evidence" value="ECO:0007669"/>
    <property type="project" value="InterPro"/>
</dbReference>
<keyword evidence="1" id="KW-0805">Transcription regulation</keyword>
<dbReference type="AlphaFoldDB" id="A0A5C6AZC4"/>
<sequence>MMDDESRLTKSSMISGAMSKDRALREDAWIRMTSVYGPIVHRHVRRSNISTSEIADVVQTVFFKASTSIDAYHHSRERHGSFRAWLYGITNNVILDFYRKRSKTPMAVGGTESTLIEDLSAPFEDQREQWEPDPENANSATTFAHQVIDNIKKDFSSATWQCFWRLVVQGEAATDIGTDLKLNAAAVRQAKFRVLKRLREELDGLETN</sequence>
<dbReference type="GO" id="GO:0016987">
    <property type="term" value="F:sigma factor activity"/>
    <property type="evidence" value="ECO:0007669"/>
    <property type="project" value="UniProtKB-KW"/>
</dbReference>
<dbReference type="SUPFAM" id="SSF88946">
    <property type="entry name" value="Sigma2 domain of RNA polymerase sigma factors"/>
    <property type="match status" value="1"/>
</dbReference>